<accession>A0A3D8JQ42</accession>
<dbReference type="Proteomes" id="UP000256838">
    <property type="component" value="Unassembled WGS sequence"/>
</dbReference>
<comment type="subcellular location">
    <subcellularLocation>
        <location evidence="2">Membrane</location>
    </subcellularLocation>
</comment>
<evidence type="ECO:0000256" key="1">
    <source>
        <dbReference type="ARBA" id="ARBA00000085"/>
    </source>
</evidence>
<keyword evidence="6 10" id="KW-0812">Transmembrane</keyword>
<keyword evidence="7" id="KW-0418">Kinase</keyword>
<reference evidence="13 14" key="1">
    <citation type="submission" date="2018-08" db="EMBL/GenBank/DDBJ databases">
        <title>Paraburkholderia sp. DHOM06 isolated from forest soil.</title>
        <authorList>
            <person name="Gao Z.-H."/>
            <person name="Qiu L.-H."/>
        </authorList>
    </citation>
    <scope>NUCLEOTIDE SEQUENCE [LARGE SCALE GENOMIC DNA]</scope>
    <source>
        <strain evidence="13 14">DHOM06</strain>
    </source>
</reference>
<evidence type="ECO:0000256" key="3">
    <source>
        <dbReference type="ARBA" id="ARBA00012438"/>
    </source>
</evidence>
<dbReference type="Pfam" id="PF00672">
    <property type="entry name" value="HAMP"/>
    <property type="match status" value="1"/>
</dbReference>
<feature type="transmembrane region" description="Helical" evidence="10">
    <location>
        <begin position="16"/>
        <end position="37"/>
    </location>
</feature>
<evidence type="ECO:0000256" key="4">
    <source>
        <dbReference type="ARBA" id="ARBA00022553"/>
    </source>
</evidence>
<feature type="transmembrane region" description="Helical" evidence="10">
    <location>
        <begin position="154"/>
        <end position="175"/>
    </location>
</feature>
<dbReference type="InterPro" id="IPR036097">
    <property type="entry name" value="HisK_dim/P_sf"/>
</dbReference>
<dbReference type="RefSeq" id="WP_115537598.1">
    <property type="nucleotide sequence ID" value="NZ_QRGA01000026.1"/>
</dbReference>
<comment type="catalytic activity">
    <reaction evidence="1">
        <text>ATP + protein L-histidine = ADP + protein N-phospho-L-histidine.</text>
        <dbReference type="EC" id="2.7.13.3"/>
    </reaction>
</comment>
<dbReference type="SMART" id="SM00304">
    <property type="entry name" value="HAMP"/>
    <property type="match status" value="1"/>
</dbReference>
<keyword evidence="4" id="KW-0597">Phosphoprotein</keyword>
<dbReference type="InterPro" id="IPR050428">
    <property type="entry name" value="TCS_sensor_his_kinase"/>
</dbReference>
<dbReference type="Gene3D" id="1.10.287.130">
    <property type="match status" value="1"/>
</dbReference>
<dbReference type="EC" id="2.7.13.3" evidence="3"/>
<dbReference type="SUPFAM" id="SSF55874">
    <property type="entry name" value="ATPase domain of HSP90 chaperone/DNA topoisomerase II/histidine kinase"/>
    <property type="match status" value="1"/>
</dbReference>
<keyword evidence="8 10" id="KW-1133">Transmembrane helix</keyword>
<protein>
    <recommendedName>
        <fullName evidence="3">histidine kinase</fullName>
        <ecNumber evidence="3">2.7.13.3</ecNumber>
    </recommendedName>
</protein>
<evidence type="ECO:0000256" key="8">
    <source>
        <dbReference type="ARBA" id="ARBA00022989"/>
    </source>
</evidence>
<dbReference type="GO" id="GO:0000155">
    <property type="term" value="F:phosphorelay sensor kinase activity"/>
    <property type="evidence" value="ECO:0007669"/>
    <property type="project" value="InterPro"/>
</dbReference>
<dbReference type="Gene3D" id="3.30.565.10">
    <property type="entry name" value="Histidine kinase-like ATPase, C-terminal domain"/>
    <property type="match status" value="1"/>
</dbReference>
<dbReference type="SMART" id="SM00388">
    <property type="entry name" value="HisKA"/>
    <property type="match status" value="1"/>
</dbReference>
<evidence type="ECO:0000259" key="12">
    <source>
        <dbReference type="PROSITE" id="PS50885"/>
    </source>
</evidence>
<sequence>MRSADRSRSRLRPTGIVLLSVAFVVSAVVLFALLYWLTDRYLIHQVDERLYGEVNEFHSISRNDAIAEISELARREVARSRPYGVFDLNGTWLAGNIRQLAHEHPGKPFDYATPAGEGEEHGHYYRGIIVPTTSGLYVVVGHSTDGIRQFDTTLIRTLCGGLALAILLATGFAAAMNALSNRRIREIAERAQTIMSGDLSRRLPTHGTRHDIDRLAAIVNSMLDEIEQLVAEVRGVCAGIAHDLRTPMTRLRAGLERARRRSELPADYELAIDAAINQADVVLGRFTALLRIAEVEAVERRGSFRDVRLDALLRDIFELYEPLAEGRGIDLRLETDEAVCVHGDVDLLFGAVENLLDNALKFTPAGGAVGLEARLGERGTHRLAVMDTGPGIAVGERDAVLRPFYRSVGQAISTEGHGLGLSLVAAVARVHGATLEIGDNRPGCRIELRFAGEV</sequence>
<dbReference type="EMBL" id="QRGA01000026">
    <property type="protein sequence ID" value="RDU94826.1"/>
    <property type="molecule type" value="Genomic_DNA"/>
</dbReference>
<dbReference type="OrthoDB" id="9809766at2"/>
<keyword evidence="14" id="KW-1185">Reference proteome</keyword>
<evidence type="ECO:0000256" key="6">
    <source>
        <dbReference type="ARBA" id="ARBA00022692"/>
    </source>
</evidence>
<dbReference type="InterPro" id="IPR003594">
    <property type="entry name" value="HATPase_dom"/>
</dbReference>
<feature type="domain" description="Histidine kinase" evidence="11">
    <location>
        <begin position="239"/>
        <end position="454"/>
    </location>
</feature>
<dbReference type="InterPro" id="IPR036890">
    <property type="entry name" value="HATPase_C_sf"/>
</dbReference>
<dbReference type="PANTHER" id="PTHR45436">
    <property type="entry name" value="SENSOR HISTIDINE KINASE YKOH"/>
    <property type="match status" value="1"/>
</dbReference>
<dbReference type="SMART" id="SM00387">
    <property type="entry name" value="HATPase_c"/>
    <property type="match status" value="1"/>
</dbReference>
<name>A0A3D8JQ42_9BURK</name>
<dbReference type="CDD" id="cd06225">
    <property type="entry name" value="HAMP"/>
    <property type="match status" value="1"/>
</dbReference>
<gene>
    <name evidence="13" type="ORF">DWV00_31860</name>
</gene>
<evidence type="ECO:0000256" key="7">
    <source>
        <dbReference type="ARBA" id="ARBA00022777"/>
    </source>
</evidence>
<evidence type="ECO:0000256" key="9">
    <source>
        <dbReference type="ARBA" id="ARBA00023012"/>
    </source>
</evidence>
<evidence type="ECO:0000259" key="11">
    <source>
        <dbReference type="PROSITE" id="PS50109"/>
    </source>
</evidence>
<dbReference type="InterPro" id="IPR003660">
    <property type="entry name" value="HAMP_dom"/>
</dbReference>
<organism evidence="13 14">
    <name type="scientific">Trinickia dinghuensis</name>
    <dbReference type="NCBI Taxonomy" id="2291023"/>
    <lineage>
        <taxon>Bacteria</taxon>
        <taxon>Pseudomonadati</taxon>
        <taxon>Pseudomonadota</taxon>
        <taxon>Betaproteobacteria</taxon>
        <taxon>Burkholderiales</taxon>
        <taxon>Burkholderiaceae</taxon>
        <taxon>Trinickia</taxon>
    </lineage>
</organism>
<evidence type="ECO:0000256" key="2">
    <source>
        <dbReference type="ARBA" id="ARBA00004370"/>
    </source>
</evidence>
<evidence type="ECO:0000256" key="5">
    <source>
        <dbReference type="ARBA" id="ARBA00022679"/>
    </source>
</evidence>
<feature type="domain" description="HAMP" evidence="12">
    <location>
        <begin position="178"/>
        <end position="231"/>
    </location>
</feature>
<keyword evidence="5" id="KW-0808">Transferase</keyword>
<evidence type="ECO:0000256" key="10">
    <source>
        <dbReference type="SAM" id="Phobius"/>
    </source>
</evidence>
<comment type="caution">
    <text evidence="13">The sequence shown here is derived from an EMBL/GenBank/DDBJ whole genome shotgun (WGS) entry which is preliminary data.</text>
</comment>
<keyword evidence="10" id="KW-0472">Membrane</keyword>
<evidence type="ECO:0000313" key="14">
    <source>
        <dbReference type="Proteomes" id="UP000256838"/>
    </source>
</evidence>
<evidence type="ECO:0000313" key="13">
    <source>
        <dbReference type="EMBL" id="RDU94826.1"/>
    </source>
</evidence>
<dbReference type="AlphaFoldDB" id="A0A3D8JQ42"/>
<proteinExistence type="predicted"/>
<dbReference type="SUPFAM" id="SSF47384">
    <property type="entry name" value="Homodimeric domain of signal transducing histidine kinase"/>
    <property type="match status" value="1"/>
</dbReference>
<dbReference type="InterPro" id="IPR005467">
    <property type="entry name" value="His_kinase_dom"/>
</dbReference>
<dbReference type="CDD" id="cd00082">
    <property type="entry name" value="HisKA"/>
    <property type="match status" value="1"/>
</dbReference>
<dbReference type="PROSITE" id="PS50109">
    <property type="entry name" value="HIS_KIN"/>
    <property type="match status" value="1"/>
</dbReference>
<dbReference type="SUPFAM" id="SSF158472">
    <property type="entry name" value="HAMP domain-like"/>
    <property type="match status" value="1"/>
</dbReference>
<keyword evidence="9" id="KW-0902">Two-component regulatory system</keyword>
<dbReference type="InterPro" id="IPR003661">
    <property type="entry name" value="HisK_dim/P_dom"/>
</dbReference>
<dbReference type="PROSITE" id="PS50885">
    <property type="entry name" value="HAMP"/>
    <property type="match status" value="1"/>
</dbReference>
<dbReference type="PANTHER" id="PTHR45436:SF8">
    <property type="entry name" value="HISTIDINE KINASE"/>
    <property type="match status" value="1"/>
</dbReference>
<dbReference type="GO" id="GO:0005886">
    <property type="term" value="C:plasma membrane"/>
    <property type="evidence" value="ECO:0007669"/>
    <property type="project" value="TreeGrafter"/>
</dbReference>
<dbReference type="Pfam" id="PF02518">
    <property type="entry name" value="HATPase_c"/>
    <property type="match status" value="1"/>
</dbReference>